<dbReference type="PANTHER" id="PTHR24015:SF1063">
    <property type="entry name" value="OS12G0156900 PROTEIN"/>
    <property type="match status" value="1"/>
</dbReference>
<dbReference type="Pfam" id="PF13041">
    <property type="entry name" value="PPR_2"/>
    <property type="match status" value="2"/>
</dbReference>
<name>W1NUZ9_AMBTC</name>
<dbReference type="InterPro" id="IPR046960">
    <property type="entry name" value="PPR_At4g14850-like_plant"/>
</dbReference>
<dbReference type="NCBIfam" id="TIGR00756">
    <property type="entry name" value="PPR"/>
    <property type="match status" value="3"/>
</dbReference>
<dbReference type="eggNOG" id="KOG4197">
    <property type="taxonomic scope" value="Eukaryota"/>
</dbReference>
<proteinExistence type="predicted"/>
<dbReference type="InterPro" id="IPR002885">
    <property type="entry name" value="PPR_rpt"/>
</dbReference>
<accession>W1NUZ9</accession>
<dbReference type="GO" id="GO:0003723">
    <property type="term" value="F:RNA binding"/>
    <property type="evidence" value="ECO:0007669"/>
    <property type="project" value="InterPro"/>
</dbReference>
<dbReference type="Proteomes" id="UP000017836">
    <property type="component" value="Unassembled WGS sequence"/>
</dbReference>
<feature type="repeat" description="PPR" evidence="2">
    <location>
        <begin position="304"/>
        <end position="338"/>
    </location>
</feature>
<feature type="repeat" description="PPR" evidence="2">
    <location>
        <begin position="242"/>
        <end position="276"/>
    </location>
</feature>
<protein>
    <recommendedName>
        <fullName evidence="5">Pentacotripeptide-repeat region of PRORP domain-containing protein</fullName>
    </recommendedName>
</protein>
<evidence type="ECO:0008006" key="5">
    <source>
        <dbReference type="Google" id="ProtNLM"/>
    </source>
</evidence>
<dbReference type="GO" id="GO:0009451">
    <property type="term" value="P:RNA modification"/>
    <property type="evidence" value="ECO:0007669"/>
    <property type="project" value="InterPro"/>
</dbReference>
<dbReference type="InterPro" id="IPR011990">
    <property type="entry name" value="TPR-like_helical_dom_sf"/>
</dbReference>
<evidence type="ECO:0000313" key="3">
    <source>
        <dbReference type="EMBL" id="ERN01457.1"/>
    </source>
</evidence>
<dbReference type="Gramene" id="ERN01457">
    <property type="protein sequence ID" value="ERN01457"/>
    <property type="gene ID" value="AMTR_s00002p00268120"/>
</dbReference>
<evidence type="ECO:0000256" key="1">
    <source>
        <dbReference type="ARBA" id="ARBA00022737"/>
    </source>
</evidence>
<feature type="repeat" description="PPR" evidence="2">
    <location>
        <begin position="172"/>
        <end position="206"/>
    </location>
</feature>
<dbReference type="FunFam" id="1.25.40.10:FF:000427">
    <property type="entry name" value="Pentatricopeptide repeat-containing protein chloroplastic"/>
    <property type="match status" value="1"/>
</dbReference>
<dbReference type="PROSITE" id="PS51375">
    <property type="entry name" value="PPR"/>
    <property type="match status" value="3"/>
</dbReference>
<sequence>MPPPPSNHTILSLFDFLSTLKQLHQLHAHGIINGTAKTQYFSSKLLASYASYDPNQAHSLFSLIEAPSLFTYNTLIKSFSSSNPSSLTIHPFCLYKQLRHSSVSPDSHTLTFMIKALASNPKLKDGNSIHSHLIRSGFDSNQFVMSSLIKLYTKGGSIVSARQIFDEMNQPEIVAWTAMINGYLTQGELNEALALFKRMCMVGPEPDSVTLTVVLSVCGKLGDLGVGMQVHSFIEKHVIERDSFLGNSLMIMYAECGFLDIAHKVFDEMPRRTVVCFNSIISQYLKHGEVEMARDIFGKMPLRDVVSWNTMLTGLAQTGHSQEALTLYREMGTFGMRPTKMFCVMAYSPLSYRTETTLDLSQKA</sequence>
<evidence type="ECO:0000313" key="4">
    <source>
        <dbReference type="Proteomes" id="UP000017836"/>
    </source>
</evidence>
<keyword evidence="1" id="KW-0677">Repeat</keyword>
<reference evidence="4" key="1">
    <citation type="journal article" date="2013" name="Science">
        <title>The Amborella genome and the evolution of flowering plants.</title>
        <authorList>
            <consortium name="Amborella Genome Project"/>
        </authorList>
    </citation>
    <scope>NUCLEOTIDE SEQUENCE [LARGE SCALE GENOMIC DNA]</scope>
</reference>
<dbReference type="HOGENOM" id="CLU_002706_0_3_1"/>
<organism evidence="3 4">
    <name type="scientific">Amborella trichopoda</name>
    <dbReference type="NCBI Taxonomy" id="13333"/>
    <lineage>
        <taxon>Eukaryota</taxon>
        <taxon>Viridiplantae</taxon>
        <taxon>Streptophyta</taxon>
        <taxon>Embryophyta</taxon>
        <taxon>Tracheophyta</taxon>
        <taxon>Spermatophyta</taxon>
        <taxon>Magnoliopsida</taxon>
        <taxon>Amborellales</taxon>
        <taxon>Amborellaceae</taxon>
        <taxon>Amborella</taxon>
    </lineage>
</organism>
<dbReference type="Gene3D" id="1.25.40.10">
    <property type="entry name" value="Tetratricopeptide repeat domain"/>
    <property type="match status" value="3"/>
</dbReference>
<evidence type="ECO:0000256" key="2">
    <source>
        <dbReference type="PROSITE-ProRule" id="PRU00708"/>
    </source>
</evidence>
<dbReference type="AlphaFoldDB" id="W1NUZ9"/>
<gene>
    <name evidence="3" type="ORF">AMTR_s00002p00268120</name>
</gene>
<keyword evidence="4" id="KW-1185">Reference proteome</keyword>
<dbReference type="OMA" id="QPEIVAW"/>
<dbReference type="EMBL" id="KI394767">
    <property type="protein sequence ID" value="ERN01457.1"/>
    <property type="molecule type" value="Genomic_DNA"/>
</dbReference>
<dbReference type="Pfam" id="PF01535">
    <property type="entry name" value="PPR"/>
    <property type="match status" value="2"/>
</dbReference>
<dbReference type="PANTHER" id="PTHR24015">
    <property type="entry name" value="OS07G0578800 PROTEIN-RELATED"/>
    <property type="match status" value="1"/>
</dbReference>